<keyword evidence="7 12" id="KW-1133">Transmembrane helix</keyword>
<dbReference type="GO" id="GO:0006811">
    <property type="term" value="P:monoatomic ion transport"/>
    <property type="evidence" value="ECO:0007669"/>
    <property type="project" value="UniProtKB-KW"/>
</dbReference>
<evidence type="ECO:0000256" key="6">
    <source>
        <dbReference type="ARBA" id="ARBA00022737"/>
    </source>
</evidence>
<dbReference type="CDD" id="cd04590">
    <property type="entry name" value="CBS_pair_CorC_HlyC_assoc"/>
    <property type="match status" value="1"/>
</dbReference>
<feature type="transmembrane region" description="Helical" evidence="13">
    <location>
        <begin position="223"/>
        <end position="248"/>
    </location>
</feature>
<evidence type="ECO:0000259" key="15">
    <source>
        <dbReference type="PROSITE" id="PS51371"/>
    </source>
</evidence>
<dbReference type="Pfam" id="PF00571">
    <property type="entry name" value="CBS"/>
    <property type="match status" value="1"/>
</dbReference>
<evidence type="ECO:0000256" key="7">
    <source>
        <dbReference type="ARBA" id="ARBA00022989"/>
    </source>
</evidence>
<dbReference type="PROSITE" id="PS51371">
    <property type="entry name" value="CBS"/>
    <property type="match status" value="1"/>
</dbReference>
<comment type="function">
    <text evidence="13">Metal transporter.</text>
</comment>
<keyword evidence="5 12" id="KW-0812">Transmembrane</keyword>
<evidence type="ECO:0000256" key="14">
    <source>
        <dbReference type="SAM" id="SignalP"/>
    </source>
</evidence>
<dbReference type="GO" id="GO:0005886">
    <property type="term" value="C:plasma membrane"/>
    <property type="evidence" value="ECO:0007669"/>
    <property type="project" value="UniProtKB-SubCell"/>
</dbReference>
<organism evidence="17 18">
    <name type="scientific">Rhinolophus ferrumequinum</name>
    <name type="common">Greater horseshoe bat</name>
    <dbReference type="NCBI Taxonomy" id="59479"/>
    <lineage>
        <taxon>Eukaryota</taxon>
        <taxon>Metazoa</taxon>
        <taxon>Chordata</taxon>
        <taxon>Craniata</taxon>
        <taxon>Vertebrata</taxon>
        <taxon>Euteleostomi</taxon>
        <taxon>Mammalia</taxon>
        <taxon>Eutheria</taxon>
        <taxon>Laurasiatheria</taxon>
        <taxon>Chiroptera</taxon>
        <taxon>Yinpterochiroptera</taxon>
        <taxon>Rhinolophoidea</taxon>
        <taxon>Rhinolophidae</taxon>
        <taxon>Rhinolophinae</taxon>
        <taxon>Rhinolophus</taxon>
    </lineage>
</organism>
<feature type="signal peptide" evidence="14">
    <location>
        <begin position="1"/>
        <end position="24"/>
    </location>
</feature>
<dbReference type="InParanoid" id="A0A671G0F1"/>
<dbReference type="InterPro" id="IPR046342">
    <property type="entry name" value="CBS_dom_sf"/>
</dbReference>
<dbReference type="InterPro" id="IPR002550">
    <property type="entry name" value="CNNM"/>
</dbReference>
<keyword evidence="10 12" id="KW-0472">Membrane</keyword>
<evidence type="ECO:0000313" key="18">
    <source>
        <dbReference type="Proteomes" id="UP000472240"/>
    </source>
</evidence>
<reference evidence="17" key="2">
    <citation type="submission" date="2025-09" db="UniProtKB">
        <authorList>
            <consortium name="Ensembl"/>
        </authorList>
    </citation>
    <scope>IDENTIFICATION</scope>
</reference>
<dbReference type="GO" id="GO:0010960">
    <property type="term" value="P:magnesium ion homeostasis"/>
    <property type="evidence" value="ECO:0007669"/>
    <property type="project" value="InterPro"/>
</dbReference>
<feature type="chain" id="PRO_5025427350" description="Metal transporter" evidence="14">
    <location>
        <begin position="25"/>
        <end position="777"/>
    </location>
</feature>
<feature type="transmembrane region" description="Helical" evidence="13">
    <location>
        <begin position="254"/>
        <end position="276"/>
    </location>
</feature>
<comment type="similarity">
    <text evidence="2 13">Belongs to the ACDP family.</text>
</comment>
<dbReference type="PANTHER" id="PTHR12064:SF27">
    <property type="entry name" value="METAL TRANSPORTER CNNM3"/>
    <property type="match status" value="1"/>
</dbReference>
<sequence length="777" mass="83684">MAAAAGRLGWLLAALCLGHAAGEAAPGPRVLGVCLEQAGAAGAAWARGGEVPAAPEATFRLRLFGSGFANSSWSWAAPEGAGCPEGGPAVVPGEATAPTGEWRALLRLRAEAERPQSALLAVRGEPGGTATGKAAAPAGEWRALLRLRAEAVRAELSSETAEEAAPPWVLGLGAAGLLALAALARGLQLSALALAPAEVQVLRESGSEAERAAARRLEPARRWAGCALGALLLLASVAQAALAVLLYRAAGQRAVPAVLGSAGLAFLVAEVLPAAVSGRWTLALAPRALALSRLAVLLTLPVALPVGQLLELAARPGRLRERVLELARGGGDPYSDLSKGVLRCRTVEDVLTPLEDCFMLDARAVLDFGVLASIMQSGHTRIPVYEEERSNIVDMLYLKDLAFVDPDDCTPLSTITRFYNHPVHFVFNDTKLDAVLEEFKRGKSHLAIVQKVNNEGEGDPFYEVLGLVTLEDVIEEIIKSEILDESEDYRDSTARRRPTCLSAPVRRKEDFSLFRVSDDEHKVKISPQLLLATQRFLSREVDVFSPLRVSEKVLLHLLRHPSVNQEVRFDESDRLAAHHYLYQRSRPADYFTLILQGRVEVEIGKEGLRFENGAFTYYGVSALTLPSSVHQSPVSSLQSLLQPEPTDSTRSSAYCPDYTVRALSDLQFIKVTRLQYLNALLATRAQNMPPSPENPDLQVIPGSQTRLLGDRMAAAAGERHVATSRCVDPEVAHPSRSLPLASRTWLSAPRSFLPILSFIFMLVLIARMGLSYKAAGT</sequence>
<reference evidence="17" key="1">
    <citation type="submission" date="2025-08" db="UniProtKB">
        <authorList>
            <consortium name="Ensembl"/>
        </authorList>
    </citation>
    <scope>IDENTIFICATION</scope>
</reference>
<keyword evidence="8" id="KW-0406">Ion transport</keyword>
<evidence type="ECO:0000256" key="11">
    <source>
        <dbReference type="PROSITE-ProRule" id="PRU00703"/>
    </source>
</evidence>
<dbReference type="SUPFAM" id="SSF54631">
    <property type="entry name" value="CBS-domain pair"/>
    <property type="match status" value="1"/>
</dbReference>
<evidence type="ECO:0000256" key="12">
    <source>
        <dbReference type="PROSITE-ProRule" id="PRU01193"/>
    </source>
</evidence>
<dbReference type="InterPro" id="IPR045095">
    <property type="entry name" value="ACDP"/>
</dbReference>
<keyword evidence="4" id="KW-1003">Cell membrane</keyword>
<dbReference type="PANTHER" id="PTHR12064">
    <property type="entry name" value="METAL TRANSPORTER CNNM"/>
    <property type="match status" value="1"/>
</dbReference>
<evidence type="ECO:0000313" key="17">
    <source>
        <dbReference type="Ensembl" id="ENSRFEP00010028359.1"/>
    </source>
</evidence>
<dbReference type="Proteomes" id="UP000472240">
    <property type="component" value="Unplaced"/>
</dbReference>
<dbReference type="Pfam" id="PF25562">
    <property type="entry name" value="CNBH_CNNM2_C"/>
    <property type="match status" value="1"/>
</dbReference>
<dbReference type="FunCoup" id="A0A671G0F1">
    <property type="interactions" value="1261"/>
</dbReference>
<keyword evidence="3" id="KW-0813">Transport</keyword>
<evidence type="ECO:0000256" key="9">
    <source>
        <dbReference type="ARBA" id="ARBA00023122"/>
    </source>
</evidence>
<dbReference type="GeneTree" id="ENSGT00940000161102"/>
<dbReference type="PROSITE" id="PS51846">
    <property type="entry name" value="CNNM"/>
    <property type="match status" value="1"/>
</dbReference>
<dbReference type="Ensembl" id="ENSRFET00010030792.1">
    <property type="protein sequence ID" value="ENSRFEP00010028359.1"/>
    <property type="gene ID" value="ENSRFEG00010018856.1"/>
</dbReference>
<evidence type="ECO:0000256" key="1">
    <source>
        <dbReference type="ARBA" id="ARBA00004651"/>
    </source>
</evidence>
<dbReference type="OMA" id="KLMFMHA"/>
<evidence type="ECO:0000256" key="3">
    <source>
        <dbReference type="ARBA" id="ARBA00022448"/>
    </source>
</evidence>
<dbReference type="AlphaFoldDB" id="A0A671G0F1"/>
<dbReference type="InterPro" id="IPR044751">
    <property type="entry name" value="Ion_transp-like_CBS"/>
</dbReference>
<evidence type="ECO:0000256" key="13">
    <source>
        <dbReference type="RuleBase" id="RU369091"/>
    </source>
</evidence>
<feature type="domain" description="CNNM transmembrane" evidence="16">
    <location>
        <begin position="163"/>
        <end position="341"/>
    </location>
</feature>
<proteinExistence type="inferred from homology"/>
<dbReference type="GO" id="GO:0022857">
    <property type="term" value="F:transmembrane transporter activity"/>
    <property type="evidence" value="ECO:0007669"/>
    <property type="project" value="UniProtKB-UniRule"/>
</dbReference>
<dbReference type="InterPro" id="IPR000644">
    <property type="entry name" value="CBS_dom"/>
</dbReference>
<name>A0A671G0F1_RHIFE</name>
<dbReference type="Gene3D" id="3.10.580.10">
    <property type="entry name" value="CBS-domain"/>
    <property type="match status" value="1"/>
</dbReference>
<keyword evidence="18" id="KW-1185">Reference proteome</keyword>
<gene>
    <name evidence="17" type="primary">CNNM3</name>
</gene>
<evidence type="ECO:0000256" key="5">
    <source>
        <dbReference type="ARBA" id="ARBA00022692"/>
    </source>
</evidence>
<accession>A0A671G0F1</accession>
<keyword evidence="6" id="KW-0677">Repeat</keyword>
<feature type="transmembrane region" description="Helical" evidence="13">
    <location>
        <begin position="752"/>
        <end position="770"/>
    </location>
</feature>
<evidence type="ECO:0000256" key="8">
    <source>
        <dbReference type="ARBA" id="ARBA00023065"/>
    </source>
</evidence>
<keyword evidence="14" id="KW-0732">Signal</keyword>
<feature type="domain" description="CBS" evidence="15">
    <location>
        <begin position="419"/>
        <end position="485"/>
    </location>
</feature>
<evidence type="ECO:0000256" key="2">
    <source>
        <dbReference type="ARBA" id="ARBA00010484"/>
    </source>
</evidence>
<evidence type="ECO:0000256" key="10">
    <source>
        <dbReference type="ARBA" id="ARBA00023136"/>
    </source>
</evidence>
<evidence type="ECO:0000256" key="4">
    <source>
        <dbReference type="ARBA" id="ARBA00022475"/>
    </source>
</evidence>
<comment type="subcellular location">
    <subcellularLocation>
        <location evidence="1 13">Cell membrane</location>
        <topology evidence="1 13">Multi-pass membrane protein</topology>
    </subcellularLocation>
</comment>
<dbReference type="FunFam" id="3.10.580.10:FF:000001">
    <property type="entry name" value="Putative metal transporter CNNM3 isoform 2"/>
    <property type="match status" value="1"/>
</dbReference>
<protein>
    <recommendedName>
        <fullName evidence="13">Metal transporter</fullName>
    </recommendedName>
</protein>
<keyword evidence="9 11" id="KW-0129">CBS domain</keyword>
<evidence type="ECO:0000259" key="16">
    <source>
        <dbReference type="PROSITE" id="PS51846"/>
    </source>
</evidence>